<dbReference type="Proteomes" id="UP001060215">
    <property type="component" value="Chromosome 12"/>
</dbReference>
<name>A0ACC0G3P1_9ERIC</name>
<sequence length="52" mass="6010">MPGIDPEVTCHRLNVDRSAKLVIQRVRRSTLMHVEAVEEEVDKLLEARAIRE</sequence>
<dbReference type="EMBL" id="CM045769">
    <property type="protein sequence ID" value="KAI7995149.1"/>
    <property type="molecule type" value="Genomic_DNA"/>
</dbReference>
<reference evidence="1 2" key="1">
    <citation type="journal article" date="2022" name="Plant J.">
        <title>Chromosome-level genome of Camellia lanceoleosa provides a valuable resource for understanding genome evolution and self-incompatibility.</title>
        <authorList>
            <person name="Gong W."/>
            <person name="Xiao S."/>
            <person name="Wang L."/>
            <person name="Liao Z."/>
            <person name="Chang Y."/>
            <person name="Mo W."/>
            <person name="Hu G."/>
            <person name="Li W."/>
            <person name="Zhao G."/>
            <person name="Zhu H."/>
            <person name="Hu X."/>
            <person name="Ji K."/>
            <person name="Xiang X."/>
            <person name="Song Q."/>
            <person name="Yuan D."/>
            <person name="Jin S."/>
            <person name="Zhang L."/>
        </authorList>
    </citation>
    <scope>NUCLEOTIDE SEQUENCE [LARGE SCALE GENOMIC DNA]</scope>
    <source>
        <strain evidence="1">SQ_2022a</strain>
    </source>
</reference>
<keyword evidence="2" id="KW-1185">Reference proteome</keyword>
<organism evidence="1 2">
    <name type="scientific">Camellia lanceoleosa</name>
    <dbReference type="NCBI Taxonomy" id="1840588"/>
    <lineage>
        <taxon>Eukaryota</taxon>
        <taxon>Viridiplantae</taxon>
        <taxon>Streptophyta</taxon>
        <taxon>Embryophyta</taxon>
        <taxon>Tracheophyta</taxon>
        <taxon>Spermatophyta</taxon>
        <taxon>Magnoliopsida</taxon>
        <taxon>eudicotyledons</taxon>
        <taxon>Gunneridae</taxon>
        <taxon>Pentapetalae</taxon>
        <taxon>asterids</taxon>
        <taxon>Ericales</taxon>
        <taxon>Theaceae</taxon>
        <taxon>Camellia</taxon>
    </lineage>
</organism>
<evidence type="ECO:0000313" key="2">
    <source>
        <dbReference type="Proteomes" id="UP001060215"/>
    </source>
</evidence>
<gene>
    <name evidence="1" type="ORF">LOK49_LG11G00984</name>
</gene>
<evidence type="ECO:0000313" key="1">
    <source>
        <dbReference type="EMBL" id="KAI7995149.1"/>
    </source>
</evidence>
<accession>A0ACC0G3P1</accession>
<proteinExistence type="predicted"/>
<comment type="caution">
    <text evidence="1">The sequence shown here is derived from an EMBL/GenBank/DDBJ whole genome shotgun (WGS) entry which is preliminary data.</text>
</comment>
<protein>
    <submittedName>
        <fullName evidence="1">Uncharacterized protein</fullName>
    </submittedName>
</protein>
<feature type="non-terminal residue" evidence="1">
    <location>
        <position position="52"/>
    </location>
</feature>